<gene>
    <name evidence="2" type="ORF">X474_19815</name>
</gene>
<dbReference type="InterPro" id="IPR023100">
    <property type="entry name" value="D-aminoacylase_insert_dom_sf"/>
</dbReference>
<reference evidence="2 3" key="1">
    <citation type="submission" date="2013-11" db="EMBL/GenBank/DDBJ databases">
        <title>Metagenomic analysis of a methanogenic consortium involved in long chain n-alkane degradation.</title>
        <authorList>
            <person name="Davidova I.A."/>
            <person name="Callaghan A.V."/>
            <person name="Wawrik B."/>
            <person name="Pruitt S."/>
            <person name="Marks C."/>
            <person name="Duncan K.E."/>
            <person name="Suflita J.M."/>
        </authorList>
    </citation>
    <scope>NUCLEOTIDE SEQUENCE [LARGE SCALE GENOMIC DNA]</scope>
    <source>
        <strain evidence="2 3">SPR</strain>
    </source>
</reference>
<dbReference type="InterPro" id="IPR032466">
    <property type="entry name" value="Metal_Hydrolase"/>
</dbReference>
<dbReference type="InterPro" id="IPR050378">
    <property type="entry name" value="Metallo-dep_Hydrolases_sf"/>
</dbReference>
<dbReference type="SUPFAM" id="SSF51556">
    <property type="entry name" value="Metallo-dependent hydrolases"/>
    <property type="match status" value="1"/>
</dbReference>
<dbReference type="PATRIC" id="fig|1429043.3.peg.4198"/>
<organism evidence="2 3">
    <name type="scientific">Dethiosulfatarculus sandiegensis</name>
    <dbReference type="NCBI Taxonomy" id="1429043"/>
    <lineage>
        <taxon>Bacteria</taxon>
        <taxon>Pseudomonadati</taxon>
        <taxon>Thermodesulfobacteriota</taxon>
        <taxon>Desulfarculia</taxon>
        <taxon>Desulfarculales</taxon>
        <taxon>Desulfarculaceae</taxon>
        <taxon>Dethiosulfatarculus</taxon>
    </lineage>
</organism>
<dbReference type="AlphaFoldDB" id="A0A0D2JRH9"/>
<dbReference type="PANTHER" id="PTHR11647">
    <property type="entry name" value="HYDRANTOINASE/DIHYDROPYRIMIDINASE FAMILY MEMBER"/>
    <property type="match status" value="1"/>
</dbReference>
<dbReference type="OrthoDB" id="9766983at2"/>
<name>A0A0D2JRH9_9BACT</name>
<dbReference type="Gene3D" id="3.30.1490.130">
    <property type="entry name" value="D-aminoacylase. Domain 3"/>
    <property type="match status" value="1"/>
</dbReference>
<dbReference type="PANTHER" id="PTHR11647:SF1">
    <property type="entry name" value="COLLAPSIN RESPONSE MEDIATOR PROTEIN"/>
    <property type="match status" value="1"/>
</dbReference>
<dbReference type="Gene3D" id="3.20.20.140">
    <property type="entry name" value="Metal-dependent hydrolases"/>
    <property type="match status" value="1"/>
</dbReference>
<proteinExistence type="predicted"/>
<dbReference type="STRING" id="1429043.X474_19815"/>
<dbReference type="SUPFAM" id="SSF51338">
    <property type="entry name" value="Composite domain of metallo-dependent hydrolases"/>
    <property type="match status" value="2"/>
</dbReference>
<sequence>MLDYLFQNALIVDGTGKPGQVGDLGVIKGRIRLLGLESGIEAGRVFNAKGLVLAPGFIDIHGHSDLHLLDYPDSLIKLSQGVTTDTGGNCGFSAAPLSGDYAIKARQNLTGILGEPESEMNFSDFASYADTLDAKGLTGNLAAFVGHGTLRTLVAGLSEKRLSPGELAQMGDLLAQSLEQGAMGLSSGLIYLPACYSDTEELISLARVLAQKGGIYVSHIRNESTEVLPALKEAILIGQKAGAPVQISHLKISGKQNWGLTDKVVELLEQARKQGLDVTCDVYPYTASATTLAAVLPPWALEGGAARIMERLKQKDLRARIRDEIIKGLPGWHDILLDSSMEKVRIAGVQSADLKHLEGGNLADLAEKAGGDPFDFLFDLLIQDNCSVSAVFEMMDQKVMEKFLSLPFAMIGSDGIAAGSKPHPRLYGTFPRVVGRLALGRGIFSLSEAVHKMTGMPAARLGLKKRGMLKEGFIADLVLFDPKEFIDTSTYDDPCQTPPGMELVMVNGEPVMEKGLPTGSTPGRFLRRSE</sequence>
<feature type="domain" description="Amidohydrolase 3" evidence="1">
    <location>
        <begin position="44"/>
        <end position="511"/>
    </location>
</feature>
<dbReference type="EMBL" id="AZAC01000034">
    <property type="protein sequence ID" value="KIX12085.1"/>
    <property type="molecule type" value="Genomic_DNA"/>
</dbReference>
<dbReference type="Pfam" id="PF07969">
    <property type="entry name" value="Amidohydro_3"/>
    <property type="match status" value="1"/>
</dbReference>
<evidence type="ECO:0000313" key="3">
    <source>
        <dbReference type="Proteomes" id="UP000032233"/>
    </source>
</evidence>
<accession>A0A0D2JRH9</accession>
<keyword evidence="3" id="KW-1185">Reference proteome</keyword>
<dbReference type="InterPro" id="IPR013108">
    <property type="entry name" value="Amidohydro_3"/>
</dbReference>
<dbReference type="GO" id="GO:0016811">
    <property type="term" value="F:hydrolase activity, acting on carbon-nitrogen (but not peptide) bonds, in linear amides"/>
    <property type="evidence" value="ECO:0007669"/>
    <property type="project" value="InterPro"/>
</dbReference>
<dbReference type="Gene3D" id="2.30.40.10">
    <property type="entry name" value="Urease, subunit C, domain 1"/>
    <property type="match status" value="1"/>
</dbReference>
<evidence type="ECO:0000313" key="2">
    <source>
        <dbReference type="EMBL" id="KIX12085.1"/>
    </source>
</evidence>
<dbReference type="CDD" id="cd01297">
    <property type="entry name" value="D-aminoacylase"/>
    <property type="match status" value="1"/>
</dbReference>
<dbReference type="RefSeq" id="WP_044350827.1">
    <property type="nucleotide sequence ID" value="NZ_AZAC01000034.1"/>
</dbReference>
<dbReference type="Proteomes" id="UP000032233">
    <property type="component" value="Unassembled WGS sequence"/>
</dbReference>
<protein>
    <submittedName>
        <fullName evidence="2">Aminoacylase</fullName>
    </submittedName>
</protein>
<comment type="caution">
    <text evidence="2">The sequence shown here is derived from an EMBL/GenBank/DDBJ whole genome shotgun (WGS) entry which is preliminary data.</text>
</comment>
<dbReference type="InParanoid" id="A0A0D2JRH9"/>
<dbReference type="InterPro" id="IPR011059">
    <property type="entry name" value="Metal-dep_hydrolase_composite"/>
</dbReference>
<evidence type="ECO:0000259" key="1">
    <source>
        <dbReference type="Pfam" id="PF07969"/>
    </source>
</evidence>